<feature type="coiled-coil region" evidence="6">
    <location>
        <begin position="15"/>
        <end position="42"/>
    </location>
</feature>
<dbReference type="InterPro" id="IPR037429">
    <property type="entry name" value="Rvs161/Hob3_BAR"/>
</dbReference>
<feature type="repeat" description="Pumilio" evidence="5">
    <location>
        <begin position="837"/>
        <end position="872"/>
    </location>
</feature>
<feature type="transmembrane region" description="Helical" evidence="8">
    <location>
        <begin position="390"/>
        <end position="408"/>
    </location>
</feature>
<gene>
    <name evidence="11" type="ORF">L203_101788</name>
</gene>
<dbReference type="PROSITE" id="PS50302">
    <property type="entry name" value="PUM"/>
    <property type="match status" value="5"/>
</dbReference>
<proteinExistence type="predicted"/>
<sequence>MQKTGQIERTVDREFAEEEGRYKMMEKETNNLQKEAKAYLDSMRSMVSAQSRIAETVALFYSADQTSDSAMAGHSYKSAVDELDAGDAPFRATVLDPIGKLNSYYPNVNTAIVKRGHKMSDYDAARAKVRKLVEKPSDDTTKLPRAQSEHDEARDIFNILNDQLIAELPMFVELRIPYLNPSFEAMIRCQLNFATEGYEKLSGVQRYFSENIRDDYANGALDTQVEGVLEEMKELKRQPLPYTLPAGHYPSHAVLAWPPMRISHLHYRNHPTTVYIHPVCLAFADLSFDRLSSDGTEAFFPQPISPYRFTGAQHGIYRSLESLLCIIANSLGVHGSSLLLSSLSSSYGGLLALLGVLWLCVCREDEGRSKRAYSASAYHKGGEKMESWRWFGFLCLPLFFAVAFVSIVCFHDRKVPAVSPPTRHALTTPHTTSRMAAQGTNYDSNADIVARLGGLSLAEGQYASVQQQAQSPIGNVSGTPRLASYSAYANDQQSYSYYGASAGVDPAYGAQMPAPNYPYGGPVELMSPAVAALSFAHDGFGAGEVYGNGQDRSPQPSNGASGQGRQSYRAQGNASYFGYPDQRQYWMPQGVYVQGNERKRESHLATRGPSSTHSAAYRQEFANSLLPHYATQVAFSQAGQYGLHPAQGFGHLTPFPGSFAPGYRPNRRVYDDSGVARSALLEDFRLNKLKKWELGDIFGHVVEFSGDQHGSRFIQQKLETASPEDSQKLFEEIYPNAYQLMTDVFGNYVIQKMFEHGDQMQKAALAKKMQGHVLQLSMQMYGCRVVQKALEHVLSDQRAKLVAELEPHILECVRSSNANHVIQRLINLGPPQSVPDAFIGHVEELAKHPYGCRVLQKTFENLDEGMKRGLLDEMHACVISLTEDQFGIARHKFASNVIEKAIIHADSADRRVLIDELIGVQPDGSNQIGMLLRDAYGNFALQTGIFSADPKQQKELLDLVLPLIPPLRHTPVGKRLEGRLSQLESEGGVSGVQMRKSLSSSTATTDNTLMSRTASSSTVPTSPEMSQGVTPTGITTPMEKDLYQY</sequence>
<dbReference type="InterPro" id="IPR004148">
    <property type="entry name" value="BAR_dom"/>
</dbReference>
<dbReference type="GO" id="GO:0007015">
    <property type="term" value="P:actin filament organization"/>
    <property type="evidence" value="ECO:0007669"/>
    <property type="project" value="InterPro"/>
</dbReference>
<dbReference type="GO" id="GO:0005856">
    <property type="term" value="C:cytoskeleton"/>
    <property type="evidence" value="ECO:0007669"/>
    <property type="project" value="UniProtKB-SubCell"/>
</dbReference>
<evidence type="ECO:0000313" key="11">
    <source>
        <dbReference type="EMBL" id="WVN86620.1"/>
    </source>
</evidence>
<evidence type="ECO:0000256" key="5">
    <source>
        <dbReference type="PROSITE-ProRule" id="PRU00317"/>
    </source>
</evidence>
<evidence type="ECO:0000313" key="12">
    <source>
        <dbReference type="Proteomes" id="UP000094043"/>
    </source>
</evidence>
<dbReference type="GO" id="GO:0003730">
    <property type="term" value="F:mRNA 3'-UTR binding"/>
    <property type="evidence" value="ECO:0007669"/>
    <property type="project" value="TreeGrafter"/>
</dbReference>
<feature type="repeat" description="Pumilio" evidence="5">
    <location>
        <begin position="696"/>
        <end position="731"/>
    </location>
</feature>
<dbReference type="Gene3D" id="1.20.1270.60">
    <property type="entry name" value="Arfaptin homology (AH) domain/BAR domain"/>
    <property type="match status" value="1"/>
</dbReference>
<dbReference type="SUPFAM" id="SSF48371">
    <property type="entry name" value="ARM repeat"/>
    <property type="match status" value="1"/>
</dbReference>
<keyword evidence="8" id="KW-0472">Membrane</keyword>
<keyword evidence="6" id="KW-0175">Coiled coil</keyword>
<feature type="region of interest" description="Disordered" evidence="7">
    <location>
        <begin position="984"/>
        <end position="1045"/>
    </location>
</feature>
<dbReference type="SMART" id="SM00025">
    <property type="entry name" value="Pumilio"/>
    <property type="match status" value="7"/>
</dbReference>
<dbReference type="Pfam" id="PF00806">
    <property type="entry name" value="PUF"/>
    <property type="match status" value="6"/>
</dbReference>
<dbReference type="GeneID" id="91086001"/>
<dbReference type="PROSITE" id="PS51021">
    <property type="entry name" value="BAR"/>
    <property type="match status" value="1"/>
</dbReference>
<organism evidence="11 12">
    <name type="scientific">Cryptococcus depauperatus CBS 7841</name>
    <dbReference type="NCBI Taxonomy" id="1295531"/>
    <lineage>
        <taxon>Eukaryota</taxon>
        <taxon>Fungi</taxon>
        <taxon>Dikarya</taxon>
        <taxon>Basidiomycota</taxon>
        <taxon>Agaricomycotina</taxon>
        <taxon>Tremellomycetes</taxon>
        <taxon>Tremellales</taxon>
        <taxon>Cryptococcaceae</taxon>
        <taxon>Cryptococcus</taxon>
    </lineage>
</organism>
<keyword evidence="8" id="KW-0812">Transmembrane</keyword>
<comment type="subcellular location">
    <subcellularLocation>
        <location evidence="1">Cytoplasm</location>
        <location evidence="1">Cytoskeleton</location>
    </subcellularLocation>
</comment>
<evidence type="ECO:0000256" key="7">
    <source>
        <dbReference type="SAM" id="MobiDB-lite"/>
    </source>
</evidence>
<dbReference type="InterPro" id="IPR011989">
    <property type="entry name" value="ARM-like"/>
</dbReference>
<dbReference type="CDD" id="cd07920">
    <property type="entry name" value="Pumilio"/>
    <property type="match status" value="1"/>
</dbReference>
<dbReference type="Pfam" id="PF03114">
    <property type="entry name" value="BAR"/>
    <property type="match status" value="1"/>
</dbReference>
<protein>
    <recommendedName>
        <fullName evidence="13">PUM-HD domain-containing protein</fullName>
    </recommendedName>
</protein>
<feature type="transmembrane region" description="Helical" evidence="8">
    <location>
        <begin position="338"/>
        <end position="361"/>
    </location>
</feature>
<evidence type="ECO:0000259" key="9">
    <source>
        <dbReference type="PROSITE" id="PS50303"/>
    </source>
</evidence>
<feature type="compositionally biased region" description="Polar residues" evidence="7">
    <location>
        <begin position="996"/>
        <end position="1035"/>
    </location>
</feature>
<reference evidence="11" key="3">
    <citation type="submission" date="2024-01" db="EMBL/GenBank/DDBJ databases">
        <authorList>
            <person name="Coelho M.A."/>
            <person name="David-Palma M."/>
            <person name="Shea T."/>
            <person name="Sun S."/>
            <person name="Cuomo C.A."/>
            <person name="Heitman J."/>
        </authorList>
    </citation>
    <scope>NUCLEOTIDE SEQUENCE</scope>
    <source>
        <strain evidence="11">CBS 7841</strain>
    </source>
</reference>
<evidence type="ECO:0008006" key="13">
    <source>
        <dbReference type="Google" id="ProtNLM"/>
    </source>
</evidence>
<keyword evidence="3" id="KW-0677">Repeat</keyword>
<dbReference type="SUPFAM" id="SSF103657">
    <property type="entry name" value="BAR/IMD domain-like"/>
    <property type="match status" value="1"/>
</dbReference>
<accession>A0AAJ8LYP0</accession>
<dbReference type="PANTHER" id="PTHR12537:SF12">
    <property type="entry name" value="MATERNAL PROTEIN PUMILIO"/>
    <property type="match status" value="1"/>
</dbReference>
<feature type="domain" description="BAR" evidence="10">
    <location>
        <begin position="1"/>
        <end position="217"/>
    </location>
</feature>
<dbReference type="RefSeq" id="XP_066067320.1">
    <property type="nucleotide sequence ID" value="XM_066211223.1"/>
</dbReference>
<dbReference type="Gene3D" id="1.25.10.10">
    <property type="entry name" value="Leucine-rich Repeat Variant"/>
    <property type="match status" value="1"/>
</dbReference>
<dbReference type="EMBL" id="CP143785">
    <property type="protein sequence ID" value="WVN86620.1"/>
    <property type="molecule type" value="Genomic_DNA"/>
</dbReference>
<dbReference type="AlphaFoldDB" id="A0AAJ8LYP0"/>
<keyword evidence="12" id="KW-1185">Reference proteome</keyword>
<evidence type="ECO:0000256" key="2">
    <source>
        <dbReference type="ARBA" id="ARBA00022490"/>
    </source>
</evidence>
<keyword evidence="2" id="KW-0963">Cytoplasm</keyword>
<dbReference type="InterPro" id="IPR027267">
    <property type="entry name" value="AH/BAR_dom_sf"/>
</dbReference>
<dbReference type="PROSITE" id="PS50303">
    <property type="entry name" value="PUM_HD"/>
    <property type="match status" value="1"/>
</dbReference>
<reference evidence="11" key="1">
    <citation type="submission" date="2016-06" db="EMBL/GenBank/DDBJ databases">
        <authorList>
            <person name="Cuomo C."/>
            <person name="Litvintseva A."/>
            <person name="Heitman J."/>
            <person name="Chen Y."/>
            <person name="Sun S."/>
            <person name="Springer D."/>
            <person name="Dromer F."/>
            <person name="Young S."/>
            <person name="Zeng Q."/>
            <person name="Chapman S."/>
            <person name="Gujja S."/>
            <person name="Saif S."/>
            <person name="Birren B."/>
        </authorList>
    </citation>
    <scope>NUCLEOTIDE SEQUENCE</scope>
    <source>
        <strain evidence="11">CBS 7841</strain>
    </source>
</reference>
<evidence type="ECO:0000256" key="3">
    <source>
        <dbReference type="ARBA" id="ARBA00022737"/>
    </source>
</evidence>
<evidence type="ECO:0000259" key="10">
    <source>
        <dbReference type="PROSITE" id="PS51021"/>
    </source>
</evidence>
<dbReference type="FunFam" id="1.20.1270.60:FF:000014">
    <property type="entry name" value="Protein hob3, variant"/>
    <property type="match status" value="1"/>
</dbReference>
<evidence type="ECO:0000256" key="6">
    <source>
        <dbReference type="SAM" id="Coils"/>
    </source>
</evidence>
<reference evidence="11" key="2">
    <citation type="journal article" date="2022" name="Elife">
        <title>Obligate sexual reproduction of a homothallic fungus closely related to the Cryptococcus pathogenic species complex.</title>
        <authorList>
            <person name="Passer A.R."/>
            <person name="Clancey S.A."/>
            <person name="Shea T."/>
            <person name="David-Palma M."/>
            <person name="Averette A.F."/>
            <person name="Boekhout T."/>
            <person name="Porcel B.M."/>
            <person name="Nowrousian M."/>
            <person name="Cuomo C.A."/>
            <person name="Sun S."/>
            <person name="Heitman J."/>
            <person name="Coelho M.A."/>
        </authorList>
    </citation>
    <scope>NUCLEOTIDE SEQUENCE</scope>
    <source>
        <strain evidence="11">CBS 7841</strain>
    </source>
</reference>
<dbReference type="Proteomes" id="UP000094043">
    <property type="component" value="Chromosome 2"/>
</dbReference>
<dbReference type="PANTHER" id="PTHR12537">
    <property type="entry name" value="RNA BINDING PROTEIN PUMILIO-RELATED"/>
    <property type="match status" value="1"/>
</dbReference>
<dbReference type="GO" id="GO:0005737">
    <property type="term" value="C:cytoplasm"/>
    <property type="evidence" value="ECO:0007669"/>
    <property type="project" value="InterPro"/>
</dbReference>
<feature type="compositionally biased region" description="Polar residues" evidence="7">
    <location>
        <begin position="550"/>
        <end position="567"/>
    </location>
</feature>
<dbReference type="InterPro" id="IPR001313">
    <property type="entry name" value="Pumilio_RNA-bd_rpt"/>
</dbReference>
<dbReference type="SMART" id="SM00721">
    <property type="entry name" value="BAR"/>
    <property type="match status" value="1"/>
</dbReference>
<feature type="repeat" description="Pumilio" evidence="5">
    <location>
        <begin position="732"/>
        <end position="767"/>
    </location>
</feature>
<dbReference type="CDD" id="cd07591">
    <property type="entry name" value="BAR_Rvs161p"/>
    <property type="match status" value="1"/>
</dbReference>
<evidence type="ECO:0000256" key="1">
    <source>
        <dbReference type="ARBA" id="ARBA00004245"/>
    </source>
</evidence>
<dbReference type="KEGG" id="cdep:91086001"/>
<keyword evidence="4" id="KW-0206">Cytoskeleton</keyword>
<dbReference type="GO" id="GO:0000288">
    <property type="term" value="P:nuclear-transcribed mRNA catabolic process, deadenylation-dependent decay"/>
    <property type="evidence" value="ECO:0007669"/>
    <property type="project" value="TreeGrafter"/>
</dbReference>
<dbReference type="InterPro" id="IPR016024">
    <property type="entry name" value="ARM-type_fold"/>
</dbReference>
<feature type="region of interest" description="Disordered" evidence="7">
    <location>
        <begin position="544"/>
        <end position="567"/>
    </location>
</feature>
<evidence type="ECO:0000256" key="8">
    <source>
        <dbReference type="SAM" id="Phobius"/>
    </source>
</evidence>
<feature type="repeat" description="Pumilio" evidence="5">
    <location>
        <begin position="880"/>
        <end position="915"/>
    </location>
</feature>
<name>A0AAJ8LYP0_9TREE</name>
<dbReference type="InterPro" id="IPR033712">
    <property type="entry name" value="Pumilio_RNA-bd"/>
</dbReference>
<feature type="domain" description="PUM-HD" evidence="9">
    <location>
        <begin position="676"/>
        <end position="984"/>
    </location>
</feature>
<keyword evidence="8" id="KW-1133">Transmembrane helix</keyword>
<feature type="repeat" description="Pumilio" evidence="5">
    <location>
        <begin position="768"/>
        <end position="803"/>
    </location>
</feature>
<dbReference type="InterPro" id="IPR033133">
    <property type="entry name" value="PUM-HD"/>
</dbReference>
<evidence type="ECO:0000256" key="4">
    <source>
        <dbReference type="ARBA" id="ARBA00023212"/>
    </source>
</evidence>